<dbReference type="Gene3D" id="3.30.160.60">
    <property type="entry name" value="Classic Zinc Finger"/>
    <property type="match status" value="2"/>
</dbReference>
<dbReference type="SMART" id="SM00355">
    <property type="entry name" value="ZnF_C2H2"/>
    <property type="match status" value="3"/>
</dbReference>
<evidence type="ECO:0000259" key="6">
    <source>
        <dbReference type="PROSITE" id="PS50157"/>
    </source>
</evidence>
<accession>A0A1D9QMJ6</accession>
<dbReference type="PANTHER" id="PTHR19818:SF139">
    <property type="entry name" value="PAIR-RULE PROTEIN ODD-PAIRED"/>
    <property type="match status" value="1"/>
</dbReference>
<dbReference type="PROSITE" id="PS00028">
    <property type="entry name" value="ZINC_FINGER_C2H2_1"/>
    <property type="match status" value="2"/>
</dbReference>
<evidence type="ECO:0000313" key="8">
    <source>
        <dbReference type="Proteomes" id="UP000177798"/>
    </source>
</evidence>
<feature type="domain" description="C2H2-type" evidence="6">
    <location>
        <begin position="245"/>
        <end position="272"/>
    </location>
</feature>
<dbReference type="Proteomes" id="UP000177798">
    <property type="component" value="Chromosome 16"/>
</dbReference>
<organism evidence="7 8">
    <name type="scientific">Sclerotinia sclerotiorum (strain ATCC 18683 / 1980 / Ss-1)</name>
    <name type="common">White mold</name>
    <name type="synonym">Whetzelinia sclerotiorum</name>
    <dbReference type="NCBI Taxonomy" id="665079"/>
    <lineage>
        <taxon>Eukaryota</taxon>
        <taxon>Fungi</taxon>
        <taxon>Dikarya</taxon>
        <taxon>Ascomycota</taxon>
        <taxon>Pezizomycotina</taxon>
        <taxon>Leotiomycetes</taxon>
        <taxon>Helotiales</taxon>
        <taxon>Sclerotiniaceae</taxon>
        <taxon>Sclerotinia</taxon>
    </lineage>
</organism>
<dbReference type="PROSITE" id="PS50157">
    <property type="entry name" value="ZINC_FINGER_C2H2_2"/>
    <property type="match status" value="2"/>
</dbReference>
<evidence type="ECO:0000313" key="7">
    <source>
        <dbReference type="EMBL" id="APA16178.1"/>
    </source>
</evidence>
<dbReference type="FunFam" id="3.30.160.60:FF:000065">
    <property type="entry name" value="B-cell CLL/lymphoma 6, member B"/>
    <property type="match status" value="1"/>
</dbReference>
<dbReference type="AlphaFoldDB" id="A0A1D9QMJ6"/>
<dbReference type="InterPro" id="IPR013087">
    <property type="entry name" value="Znf_C2H2_type"/>
</dbReference>
<evidence type="ECO:0000256" key="3">
    <source>
        <dbReference type="ARBA" id="ARBA00022771"/>
    </source>
</evidence>
<protein>
    <recommendedName>
        <fullName evidence="6">C2H2-type domain-containing protein</fullName>
    </recommendedName>
</protein>
<dbReference type="SUPFAM" id="SSF57667">
    <property type="entry name" value="beta-beta-alpha zinc fingers"/>
    <property type="match status" value="1"/>
</dbReference>
<name>A0A1D9QMJ6_SCLS1</name>
<dbReference type="PANTHER" id="PTHR19818">
    <property type="entry name" value="ZINC FINGER PROTEIN ZIC AND GLI"/>
    <property type="match status" value="1"/>
</dbReference>
<gene>
    <name evidence="7" type="ORF">sscle_16g109480</name>
</gene>
<keyword evidence="4" id="KW-0862">Zinc</keyword>
<dbReference type="InterPro" id="IPR050329">
    <property type="entry name" value="GLI_C2H2-zinc-finger"/>
</dbReference>
<dbReference type="GO" id="GO:0000976">
    <property type="term" value="F:transcription cis-regulatory region binding"/>
    <property type="evidence" value="ECO:0007669"/>
    <property type="project" value="UniProtKB-ARBA"/>
</dbReference>
<reference evidence="8" key="1">
    <citation type="journal article" date="2017" name="Genome Biol. Evol.">
        <title>The complete genome sequence of the phytopathogenic fungus Sclerotinia sclerotiorum reveals insights into the genome architecture of broad host range pathogens.</title>
        <authorList>
            <person name="Derbyshire M."/>
            <person name="Denton-Giles M."/>
            <person name="Hegedus D."/>
            <person name="Seifbarghy S."/>
            <person name="Rollins J."/>
            <person name="van Kan J."/>
            <person name="Seidl M.F."/>
            <person name="Faino L."/>
            <person name="Mbengue M."/>
            <person name="Navaud O."/>
            <person name="Raffaele S."/>
            <person name="Hammond-Kosack K."/>
            <person name="Heard S."/>
            <person name="Oliver R."/>
        </authorList>
    </citation>
    <scope>NUCLEOTIDE SEQUENCE [LARGE SCALE GENOMIC DNA]</scope>
    <source>
        <strain evidence="8">ATCC 18683 / 1980 / Ss-1</strain>
    </source>
</reference>
<dbReference type="InterPro" id="IPR036236">
    <property type="entry name" value="Znf_C2H2_sf"/>
</dbReference>
<keyword evidence="2" id="KW-0677">Repeat</keyword>
<evidence type="ECO:0000256" key="4">
    <source>
        <dbReference type="ARBA" id="ARBA00022833"/>
    </source>
</evidence>
<dbReference type="GO" id="GO:0045944">
    <property type="term" value="P:positive regulation of transcription by RNA polymerase II"/>
    <property type="evidence" value="ECO:0007669"/>
    <property type="project" value="UniProtKB-ARBA"/>
</dbReference>
<keyword evidence="3 5" id="KW-0863">Zinc-finger</keyword>
<proteinExistence type="predicted"/>
<sequence>MCLRYLLFKCFDPTTHENQIHHYVSHGYYAFQEYAIVHWVDHLKSLTEHLLPLDLGNSEQCYLGSAIAEFYEVFGVQSTKRSDVLPSPEDRCTHLVGSDQLDTFLLLLSHTRKVWAVQDELADPKDLKIILDEVRSYLAELSKSNALTVTVTKKQKLTTYYGPKWIKYPRHACFYFHEGFSDEPTRDKHLLRNEKPFLCIDLNCPRKLWGYSTEKELKKHMMLEHPDPAAFEGKFPKIKKEPMKHHCDQCSSSFTRSSSLRIHQRTHSNERPFKCGFLVCPTAFVRRWDRDRHERCAHPGMVRASGSQPTQSDPTPT</sequence>
<dbReference type="GO" id="GO:0005634">
    <property type="term" value="C:nucleus"/>
    <property type="evidence" value="ECO:0007669"/>
    <property type="project" value="UniProtKB-ARBA"/>
</dbReference>
<dbReference type="OrthoDB" id="21416at2759"/>
<evidence type="ECO:0000256" key="1">
    <source>
        <dbReference type="ARBA" id="ARBA00022723"/>
    </source>
</evidence>
<evidence type="ECO:0000256" key="5">
    <source>
        <dbReference type="PROSITE-ProRule" id="PRU00042"/>
    </source>
</evidence>
<keyword evidence="1" id="KW-0479">Metal-binding</keyword>
<dbReference type="VEuPathDB" id="FungiDB:sscle_16g109480"/>
<evidence type="ECO:0000256" key="2">
    <source>
        <dbReference type="ARBA" id="ARBA00022737"/>
    </source>
</evidence>
<dbReference type="EMBL" id="CP017829">
    <property type="protein sequence ID" value="APA16178.1"/>
    <property type="molecule type" value="Genomic_DNA"/>
</dbReference>
<feature type="domain" description="C2H2-type" evidence="6">
    <location>
        <begin position="273"/>
        <end position="303"/>
    </location>
</feature>
<dbReference type="GO" id="GO:0008270">
    <property type="term" value="F:zinc ion binding"/>
    <property type="evidence" value="ECO:0007669"/>
    <property type="project" value="UniProtKB-KW"/>
</dbReference>
<dbReference type="GO" id="GO:0000981">
    <property type="term" value="F:DNA-binding transcription factor activity, RNA polymerase II-specific"/>
    <property type="evidence" value="ECO:0007669"/>
    <property type="project" value="UniProtKB-ARBA"/>
</dbReference>